<dbReference type="KEGG" id="add:HUW48_25130"/>
<dbReference type="Proteomes" id="UP000514509">
    <property type="component" value="Chromosome"/>
</dbReference>
<accession>A0A7L7LEK1</accession>
<dbReference type="EMBL" id="CP055153">
    <property type="protein sequence ID" value="QMU31104.1"/>
    <property type="molecule type" value="Genomic_DNA"/>
</dbReference>
<name>A0A7L7LEK1_9BACT</name>
<evidence type="ECO:0000313" key="2">
    <source>
        <dbReference type="Proteomes" id="UP000514509"/>
    </source>
</evidence>
<reference evidence="1 2" key="2">
    <citation type="submission" date="2020-08" db="EMBL/GenBank/DDBJ databases">
        <title>Adhaeribacter dokdonensis sp. nov., isolated from the rhizosphere of Elymus tsukushiensis, a plant native to the Dokdo Islands, Republic of Korea.</title>
        <authorList>
            <person name="Ghim S.Y."/>
        </authorList>
    </citation>
    <scope>NUCLEOTIDE SEQUENCE [LARGE SCALE GENOMIC DNA]</scope>
    <source>
        <strain evidence="1 2">KUDC8001</strain>
    </source>
</reference>
<sequence>MAGGPRLDPSAYGTSPKNMGEDAVIPNFSFPPPVGIWLRTGTLKRPQQPNWCLLPVATALTFSNYLVFSIVHQATSTSLFLGKVPIEQKGLIEINFFFRIF</sequence>
<evidence type="ECO:0000313" key="1">
    <source>
        <dbReference type="EMBL" id="QMU31104.1"/>
    </source>
</evidence>
<organism evidence="1 2">
    <name type="scientific">Adhaeribacter radiodurans</name>
    <dbReference type="NCBI Taxonomy" id="2745197"/>
    <lineage>
        <taxon>Bacteria</taxon>
        <taxon>Pseudomonadati</taxon>
        <taxon>Bacteroidota</taxon>
        <taxon>Cytophagia</taxon>
        <taxon>Cytophagales</taxon>
        <taxon>Hymenobacteraceae</taxon>
        <taxon>Adhaeribacter</taxon>
    </lineage>
</organism>
<keyword evidence="2" id="KW-1185">Reference proteome</keyword>
<dbReference type="RefSeq" id="WP_182413543.1">
    <property type="nucleotide sequence ID" value="NZ_CP055153.1"/>
</dbReference>
<proteinExistence type="predicted"/>
<protein>
    <submittedName>
        <fullName evidence="1">Uncharacterized protein</fullName>
    </submittedName>
</protein>
<gene>
    <name evidence="1" type="ORF">HUW48_25130</name>
</gene>
<reference evidence="1 2" key="1">
    <citation type="submission" date="2020-06" db="EMBL/GenBank/DDBJ databases">
        <authorList>
            <person name="Hwang Y.J."/>
        </authorList>
    </citation>
    <scope>NUCLEOTIDE SEQUENCE [LARGE SCALE GENOMIC DNA]</scope>
    <source>
        <strain evidence="1 2">KUDC8001</strain>
    </source>
</reference>
<dbReference type="AlphaFoldDB" id="A0A7L7LEK1"/>